<accession>A0A4Z2GU79</accession>
<proteinExistence type="predicted"/>
<evidence type="ECO:0000313" key="2">
    <source>
        <dbReference type="EMBL" id="TNN57086.1"/>
    </source>
</evidence>
<comment type="caution">
    <text evidence="2">The sequence shown here is derived from an EMBL/GenBank/DDBJ whole genome shotgun (WGS) entry which is preliminary data.</text>
</comment>
<evidence type="ECO:0000256" key="1">
    <source>
        <dbReference type="SAM" id="MobiDB-lite"/>
    </source>
</evidence>
<reference evidence="2 3" key="1">
    <citation type="submission" date="2019-03" db="EMBL/GenBank/DDBJ databases">
        <title>First draft genome of Liparis tanakae, snailfish: a comprehensive survey of snailfish specific genes.</title>
        <authorList>
            <person name="Kim W."/>
            <person name="Song I."/>
            <person name="Jeong J.-H."/>
            <person name="Kim D."/>
            <person name="Kim S."/>
            <person name="Ryu S."/>
            <person name="Song J.Y."/>
            <person name="Lee S.K."/>
        </authorList>
    </citation>
    <scope>NUCLEOTIDE SEQUENCE [LARGE SCALE GENOMIC DNA]</scope>
    <source>
        <tissue evidence="2">Muscle</tissue>
    </source>
</reference>
<sequence>MTSLKPKHGGDVYSTSEALLSEEAGLPPLTRMYCTLRAAEEEEEEKAPQEQSGPVNRFSTSSSARPRVSGRQPRTKSSPRATRPAYMKNAPGGGGGL</sequence>
<protein>
    <submittedName>
        <fullName evidence="2">Uncharacterized protein</fullName>
    </submittedName>
</protein>
<feature type="region of interest" description="Disordered" evidence="1">
    <location>
        <begin position="1"/>
        <end position="97"/>
    </location>
</feature>
<name>A0A4Z2GU79_9TELE</name>
<dbReference type="AlphaFoldDB" id="A0A4Z2GU79"/>
<dbReference type="Proteomes" id="UP000314294">
    <property type="component" value="Unassembled WGS sequence"/>
</dbReference>
<gene>
    <name evidence="2" type="ORF">EYF80_032671</name>
</gene>
<organism evidence="2 3">
    <name type="scientific">Liparis tanakae</name>
    <name type="common">Tanaka's snailfish</name>
    <dbReference type="NCBI Taxonomy" id="230148"/>
    <lineage>
        <taxon>Eukaryota</taxon>
        <taxon>Metazoa</taxon>
        <taxon>Chordata</taxon>
        <taxon>Craniata</taxon>
        <taxon>Vertebrata</taxon>
        <taxon>Euteleostomi</taxon>
        <taxon>Actinopterygii</taxon>
        <taxon>Neopterygii</taxon>
        <taxon>Teleostei</taxon>
        <taxon>Neoteleostei</taxon>
        <taxon>Acanthomorphata</taxon>
        <taxon>Eupercaria</taxon>
        <taxon>Perciformes</taxon>
        <taxon>Cottioidei</taxon>
        <taxon>Cottales</taxon>
        <taxon>Liparidae</taxon>
        <taxon>Liparis</taxon>
    </lineage>
</organism>
<evidence type="ECO:0000313" key="3">
    <source>
        <dbReference type="Proteomes" id="UP000314294"/>
    </source>
</evidence>
<dbReference type="EMBL" id="SRLO01000413">
    <property type="protein sequence ID" value="TNN57086.1"/>
    <property type="molecule type" value="Genomic_DNA"/>
</dbReference>
<keyword evidence="3" id="KW-1185">Reference proteome</keyword>
<feature type="compositionally biased region" description="Polar residues" evidence="1">
    <location>
        <begin position="49"/>
        <end position="64"/>
    </location>
</feature>